<evidence type="ECO:0000313" key="4">
    <source>
        <dbReference type="WBParaSite" id="NBR_0002064101-mRNA-1"/>
    </source>
</evidence>
<dbReference type="OMA" id="FNEWEKG"/>
<proteinExistence type="predicted"/>
<dbReference type="STRING" id="27835.A0A0N4YTR9"/>
<dbReference type="EMBL" id="UYSL01025363">
    <property type="protein sequence ID" value="VDL84379.1"/>
    <property type="molecule type" value="Genomic_DNA"/>
</dbReference>
<dbReference type="AlphaFoldDB" id="A0A0N4YTR9"/>
<evidence type="ECO:0000313" key="3">
    <source>
        <dbReference type="Proteomes" id="UP000271162"/>
    </source>
</evidence>
<evidence type="ECO:0000313" key="2">
    <source>
        <dbReference type="EMBL" id="VDL84379.1"/>
    </source>
</evidence>
<dbReference type="WBParaSite" id="NBR_0002064101-mRNA-1">
    <property type="protein sequence ID" value="NBR_0002064101-mRNA-1"/>
    <property type="gene ID" value="NBR_0002064101"/>
</dbReference>
<sequence length="221" mass="25160">MERQYAEQKAKFEKWKIDNSRQIGTESYNKYVQQFLQWEKEVFENRQIGTESYNKYVQQFLQWEKEVFEKKAKVVALAQTESSTAIAGPANVDSILGQLLDDVLPMEFLMALVTVHMKDNTFLPCVIENFRKAQSGEFTDQSQLLASTAQYHHTLAPPTPQFYHPVGTTAHPAVALHATTPGTTVTWATTTAPAGPKYRPPSPVRDYKNPVARMPFRDFSQ</sequence>
<gene>
    <name evidence="2" type="ORF">NBR_LOCUS20642</name>
</gene>
<accession>A0A0N4YTR9</accession>
<evidence type="ECO:0000256" key="1">
    <source>
        <dbReference type="SAM" id="MobiDB-lite"/>
    </source>
</evidence>
<organism evidence="4">
    <name type="scientific">Nippostrongylus brasiliensis</name>
    <name type="common">Rat hookworm</name>
    <dbReference type="NCBI Taxonomy" id="27835"/>
    <lineage>
        <taxon>Eukaryota</taxon>
        <taxon>Metazoa</taxon>
        <taxon>Ecdysozoa</taxon>
        <taxon>Nematoda</taxon>
        <taxon>Chromadorea</taxon>
        <taxon>Rhabditida</taxon>
        <taxon>Rhabditina</taxon>
        <taxon>Rhabditomorpha</taxon>
        <taxon>Strongyloidea</taxon>
        <taxon>Heligmosomidae</taxon>
        <taxon>Nippostrongylus</taxon>
    </lineage>
</organism>
<name>A0A0N4YTR9_NIPBR</name>
<keyword evidence="3" id="KW-1185">Reference proteome</keyword>
<dbReference type="Proteomes" id="UP000271162">
    <property type="component" value="Unassembled WGS sequence"/>
</dbReference>
<protein>
    <submittedName>
        <fullName evidence="4">F-BAR domain-containing protein</fullName>
    </submittedName>
</protein>
<feature type="region of interest" description="Disordered" evidence="1">
    <location>
        <begin position="191"/>
        <end position="210"/>
    </location>
</feature>
<reference evidence="4" key="1">
    <citation type="submission" date="2017-02" db="UniProtKB">
        <authorList>
            <consortium name="WormBaseParasite"/>
        </authorList>
    </citation>
    <scope>IDENTIFICATION</scope>
</reference>
<reference evidence="2 3" key="2">
    <citation type="submission" date="2018-11" db="EMBL/GenBank/DDBJ databases">
        <authorList>
            <consortium name="Pathogen Informatics"/>
        </authorList>
    </citation>
    <scope>NUCLEOTIDE SEQUENCE [LARGE SCALE GENOMIC DNA]</scope>
</reference>